<sequence length="215" mass="23587">MSAPAPAPAYKIGIVKQVLSGDTIVIRKQPKGGPPPEKVIALSGITAPKLGRQKTVNSDLETKDEPYAWEAREYLRKRLVGKEVVFTAEKPPNSATKEYGQVWTGKDITKDENVTEGLLAEGLAKVRDGGRNIPQLKKLVEIEEVAKSQGKGIWGENLQEHVRNVKWSVDNPKQFVNKLNGAPVKAVVEYVRDGSTVRPVPAARLLPDDAHAQRD</sequence>
<dbReference type="SMART" id="SM00318">
    <property type="entry name" value="SNc"/>
    <property type="match status" value="1"/>
</dbReference>
<dbReference type="AlphaFoldDB" id="A0A8S4GBB1"/>
<dbReference type="PANTHER" id="PTHR12302">
    <property type="entry name" value="EBNA2 BINDING PROTEIN P100"/>
    <property type="match status" value="1"/>
</dbReference>
<dbReference type="PROSITE" id="PS50830">
    <property type="entry name" value="TNASE_3"/>
    <property type="match status" value="1"/>
</dbReference>
<evidence type="ECO:0000313" key="3">
    <source>
        <dbReference type="Proteomes" id="UP000653454"/>
    </source>
</evidence>
<dbReference type="Gene3D" id="2.40.50.90">
    <property type="match status" value="1"/>
</dbReference>
<dbReference type="Proteomes" id="UP000653454">
    <property type="component" value="Unassembled WGS sequence"/>
</dbReference>
<dbReference type="FunFam" id="2.40.50.90:FF:000018">
    <property type="entry name" value="Ribonuclease"/>
    <property type="match status" value="1"/>
</dbReference>
<gene>
    <name evidence="2" type="ORF">PLXY2_LOCUS16588</name>
</gene>
<dbReference type="SUPFAM" id="SSF50199">
    <property type="entry name" value="Staphylococcal nuclease"/>
    <property type="match status" value="1"/>
</dbReference>
<dbReference type="Pfam" id="PF00565">
    <property type="entry name" value="SNase"/>
    <property type="match status" value="1"/>
</dbReference>
<evidence type="ECO:0000313" key="2">
    <source>
        <dbReference type="EMBL" id="CAG9138335.1"/>
    </source>
</evidence>
<accession>A0A8S4GBB1</accession>
<dbReference type="GO" id="GO:0003723">
    <property type="term" value="F:RNA binding"/>
    <property type="evidence" value="ECO:0007669"/>
    <property type="project" value="TreeGrafter"/>
</dbReference>
<protein>
    <submittedName>
        <fullName evidence="2">(diamondback moth) hypothetical protein</fullName>
    </submittedName>
</protein>
<dbReference type="InterPro" id="IPR016071">
    <property type="entry name" value="Staphylococal_nuclease_OB-fold"/>
</dbReference>
<dbReference type="PANTHER" id="PTHR12302:SF2">
    <property type="entry name" value="STAPHYLOCOCCAL NUCLEASE DOMAIN-CONTAINING PROTEIN 1"/>
    <property type="match status" value="1"/>
</dbReference>
<feature type="domain" description="TNase-like" evidence="1">
    <location>
        <begin position="9"/>
        <end position="156"/>
    </location>
</feature>
<reference evidence="2" key="1">
    <citation type="submission" date="2020-11" db="EMBL/GenBank/DDBJ databases">
        <authorList>
            <person name="Whiteford S."/>
        </authorList>
    </citation>
    <scope>NUCLEOTIDE SEQUENCE</scope>
</reference>
<organism evidence="2 3">
    <name type="scientific">Plutella xylostella</name>
    <name type="common">Diamondback moth</name>
    <name type="synonym">Plutella maculipennis</name>
    <dbReference type="NCBI Taxonomy" id="51655"/>
    <lineage>
        <taxon>Eukaryota</taxon>
        <taxon>Metazoa</taxon>
        <taxon>Ecdysozoa</taxon>
        <taxon>Arthropoda</taxon>
        <taxon>Hexapoda</taxon>
        <taxon>Insecta</taxon>
        <taxon>Pterygota</taxon>
        <taxon>Neoptera</taxon>
        <taxon>Endopterygota</taxon>
        <taxon>Lepidoptera</taxon>
        <taxon>Glossata</taxon>
        <taxon>Ditrysia</taxon>
        <taxon>Yponomeutoidea</taxon>
        <taxon>Plutellidae</taxon>
        <taxon>Plutella</taxon>
    </lineage>
</organism>
<dbReference type="InterPro" id="IPR035437">
    <property type="entry name" value="SNase_OB-fold_sf"/>
</dbReference>
<dbReference type="EMBL" id="CAJHNJ030000587">
    <property type="protein sequence ID" value="CAG9138335.1"/>
    <property type="molecule type" value="Genomic_DNA"/>
</dbReference>
<dbReference type="GO" id="GO:0004518">
    <property type="term" value="F:nuclease activity"/>
    <property type="evidence" value="ECO:0007669"/>
    <property type="project" value="TreeGrafter"/>
</dbReference>
<dbReference type="GO" id="GO:0005829">
    <property type="term" value="C:cytosol"/>
    <property type="evidence" value="ECO:0007669"/>
    <property type="project" value="TreeGrafter"/>
</dbReference>
<dbReference type="GO" id="GO:0006402">
    <property type="term" value="P:mRNA catabolic process"/>
    <property type="evidence" value="ECO:0007669"/>
    <property type="project" value="TreeGrafter"/>
</dbReference>
<keyword evidence="3" id="KW-1185">Reference proteome</keyword>
<comment type="caution">
    <text evidence="2">The sequence shown here is derived from an EMBL/GenBank/DDBJ whole genome shotgun (WGS) entry which is preliminary data.</text>
</comment>
<dbReference type="GO" id="GO:0005634">
    <property type="term" value="C:nucleus"/>
    <property type="evidence" value="ECO:0007669"/>
    <property type="project" value="TreeGrafter"/>
</dbReference>
<proteinExistence type="predicted"/>
<evidence type="ECO:0000259" key="1">
    <source>
        <dbReference type="PROSITE" id="PS50830"/>
    </source>
</evidence>
<name>A0A8S4GBB1_PLUXY</name>